<sequence length="157" mass="17391">MKYTQAKDVMTRAVHTVEADRTLHGLSDFFLDHDVTGAPVVDTEGTLIGVVSVTDLARHVRDGSNGSTARVHTAYYDELAADYADEDLEALHITETSTATVRDVMTPEIYDVNPHTSVQQVADVMLRSNIRRLFVTRDGRIEGVITATDMMKVVRDL</sequence>
<organism evidence="4 5">
    <name type="scientific">Longimonas halophila</name>
    <dbReference type="NCBI Taxonomy" id="1469170"/>
    <lineage>
        <taxon>Bacteria</taxon>
        <taxon>Pseudomonadati</taxon>
        <taxon>Rhodothermota</taxon>
        <taxon>Rhodothermia</taxon>
        <taxon>Rhodothermales</taxon>
        <taxon>Salisaetaceae</taxon>
        <taxon>Longimonas</taxon>
    </lineage>
</organism>
<evidence type="ECO:0000313" key="5">
    <source>
        <dbReference type="Proteomes" id="UP000221024"/>
    </source>
</evidence>
<proteinExistence type="predicted"/>
<gene>
    <name evidence="4" type="ORF">CRI93_00780</name>
</gene>
<dbReference type="SMART" id="SM00116">
    <property type="entry name" value="CBS"/>
    <property type="match status" value="2"/>
</dbReference>
<keyword evidence="1 2" id="KW-0129">CBS domain</keyword>
<dbReference type="AlphaFoldDB" id="A0A2H3NQ25"/>
<evidence type="ECO:0000256" key="2">
    <source>
        <dbReference type="PROSITE-ProRule" id="PRU00703"/>
    </source>
</evidence>
<keyword evidence="5" id="KW-1185">Reference proteome</keyword>
<dbReference type="InterPro" id="IPR051257">
    <property type="entry name" value="Diverse_CBS-Domain"/>
</dbReference>
<feature type="domain" description="CBS" evidence="3">
    <location>
        <begin position="10"/>
        <end position="67"/>
    </location>
</feature>
<dbReference type="PANTHER" id="PTHR43080">
    <property type="entry name" value="CBS DOMAIN-CONTAINING PROTEIN CBSX3, MITOCHONDRIAL"/>
    <property type="match status" value="1"/>
</dbReference>
<protein>
    <recommendedName>
        <fullName evidence="3">CBS domain-containing protein</fullName>
    </recommendedName>
</protein>
<dbReference type="InterPro" id="IPR046342">
    <property type="entry name" value="CBS_dom_sf"/>
</dbReference>
<dbReference type="Proteomes" id="UP000221024">
    <property type="component" value="Unassembled WGS sequence"/>
</dbReference>
<dbReference type="RefSeq" id="WP_098060696.1">
    <property type="nucleotide sequence ID" value="NZ_PDEP01000001.1"/>
</dbReference>
<dbReference type="PROSITE" id="PS51371">
    <property type="entry name" value="CBS"/>
    <property type="match status" value="2"/>
</dbReference>
<comment type="caution">
    <text evidence="4">The sequence shown here is derived from an EMBL/GenBank/DDBJ whole genome shotgun (WGS) entry which is preliminary data.</text>
</comment>
<reference evidence="4 5" key="1">
    <citation type="submission" date="2017-10" db="EMBL/GenBank/DDBJ databases">
        <title>Draft genome of Longimonas halophila.</title>
        <authorList>
            <person name="Goh K.M."/>
            <person name="Shamsir M.S."/>
            <person name="Lim S.W."/>
        </authorList>
    </citation>
    <scope>NUCLEOTIDE SEQUENCE [LARGE SCALE GENOMIC DNA]</scope>
    <source>
        <strain evidence="4 5">KCTC 42399</strain>
    </source>
</reference>
<dbReference type="OrthoDB" id="9793295at2"/>
<dbReference type="EMBL" id="PDEP01000001">
    <property type="protein sequence ID" value="PEN09297.1"/>
    <property type="molecule type" value="Genomic_DNA"/>
</dbReference>
<feature type="domain" description="CBS" evidence="3">
    <location>
        <begin position="105"/>
        <end position="157"/>
    </location>
</feature>
<dbReference type="PANTHER" id="PTHR43080:SF2">
    <property type="entry name" value="CBS DOMAIN-CONTAINING PROTEIN"/>
    <property type="match status" value="1"/>
</dbReference>
<dbReference type="Pfam" id="PF00571">
    <property type="entry name" value="CBS"/>
    <property type="match status" value="2"/>
</dbReference>
<evidence type="ECO:0000256" key="1">
    <source>
        <dbReference type="ARBA" id="ARBA00023122"/>
    </source>
</evidence>
<accession>A0A2H3NQ25</accession>
<dbReference type="InterPro" id="IPR000644">
    <property type="entry name" value="CBS_dom"/>
</dbReference>
<dbReference type="Gene3D" id="3.10.580.10">
    <property type="entry name" value="CBS-domain"/>
    <property type="match status" value="1"/>
</dbReference>
<evidence type="ECO:0000259" key="3">
    <source>
        <dbReference type="PROSITE" id="PS51371"/>
    </source>
</evidence>
<dbReference type="SUPFAM" id="SSF54631">
    <property type="entry name" value="CBS-domain pair"/>
    <property type="match status" value="1"/>
</dbReference>
<evidence type="ECO:0000313" key="4">
    <source>
        <dbReference type="EMBL" id="PEN09297.1"/>
    </source>
</evidence>
<name>A0A2H3NQ25_9BACT</name>